<feature type="chain" id="PRO_5001704332" description="DUF7029 domain-containing protein" evidence="1">
    <location>
        <begin position="19"/>
        <end position="194"/>
    </location>
</feature>
<evidence type="ECO:0000259" key="2">
    <source>
        <dbReference type="Pfam" id="PF22974"/>
    </source>
</evidence>
<evidence type="ECO:0000313" key="3">
    <source>
        <dbReference type="EMBL" id="KEQ90398.1"/>
    </source>
</evidence>
<evidence type="ECO:0000313" key="4">
    <source>
        <dbReference type="Proteomes" id="UP000030641"/>
    </source>
</evidence>
<dbReference type="EMBL" id="KL584792">
    <property type="protein sequence ID" value="KEQ90398.1"/>
    <property type="molecule type" value="Genomic_DNA"/>
</dbReference>
<keyword evidence="4" id="KW-1185">Reference proteome</keyword>
<sequence>MVWFTLFVAASLLRLAHCSDPNDQAAALPTSRTFLPARDWTINHREFSQLDTTTTATLMFMEEPSSSMAMSTTMDMIYQTLILENSAYVNRVVCSSSSSSSPTMTNIEVSFRNEHAFERSSHWPEESIVLITNSKTCNPRAERGVFLTKKSVYDAESLCVRFEALAVTWTDVANTMAISYLELEQKDSVMKIQT</sequence>
<evidence type="ECO:0000256" key="1">
    <source>
        <dbReference type="SAM" id="SignalP"/>
    </source>
</evidence>
<dbReference type="HOGENOM" id="CLU_1402179_0_0_1"/>
<name>A0A074XXU6_AURSE</name>
<dbReference type="InParanoid" id="A0A074XXU6"/>
<dbReference type="OrthoDB" id="3565477at2759"/>
<organism evidence="3 4">
    <name type="scientific">Aureobasidium subglaciale (strain EXF-2481)</name>
    <name type="common">Aureobasidium pullulans var. subglaciale</name>
    <dbReference type="NCBI Taxonomy" id="1043005"/>
    <lineage>
        <taxon>Eukaryota</taxon>
        <taxon>Fungi</taxon>
        <taxon>Dikarya</taxon>
        <taxon>Ascomycota</taxon>
        <taxon>Pezizomycotina</taxon>
        <taxon>Dothideomycetes</taxon>
        <taxon>Dothideomycetidae</taxon>
        <taxon>Dothideales</taxon>
        <taxon>Saccotheciaceae</taxon>
        <taxon>Aureobasidium</taxon>
    </lineage>
</organism>
<dbReference type="GeneID" id="25367868"/>
<protein>
    <recommendedName>
        <fullName evidence="2">DUF7029 domain-containing protein</fullName>
    </recommendedName>
</protein>
<feature type="domain" description="DUF7029" evidence="2">
    <location>
        <begin position="74"/>
        <end position="176"/>
    </location>
</feature>
<feature type="signal peptide" evidence="1">
    <location>
        <begin position="1"/>
        <end position="18"/>
    </location>
</feature>
<reference evidence="3 4" key="1">
    <citation type="journal article" date="2014" name="BMC Genomics">
        <title>Genome sequencing of four Aureobasidium pullulans varieties: biotechnological potential, stress tolerance, and description of new species.</title>
        <authorList>
            <person name="Gostin Ar C."/>
            <person name="Ohm R.A."/>
            <person name="Kogej T."/>
            <person name="Sonjak S."/>
            <person name="Turk M."/>
            <person name="Zajc J."/>
            <person name="Zalar P."/>
            <person name="Grube M."/>
            <person name="Sun H."/>
            <person name="Han J."/>
            <person name="Sharma A."/>
            <person name="Chiniquy J."/>
            <person name="Ngan C.Y."/>
            <person name="Lipzen A."/>
            <person name="Barry K."/>
            <person name="Grigoriev I.V."/>
            <person name="Gunde-Cimerman N."/>
        </authorList>
    </citation>
    <scope>NUCLEOTIDE SEQUENCE [LARGE SCALE GENOMIC DNA]</scope>
    <source>
        <strain evidence="3 4">EXF-2481</strain>
    </source>
</reference>
<dbReference type="AlphaFoldDB" id="A0A074XXU6"/>
<dbReference type="Pfam" id="PF22974">
    <property type="entry name" value="DUF7029"/>
    <property type="match status" value="1"/>
</dbReference>
<dbReference type="InterPro" id="IPR054293">
    <property type="entry name" value="DUF7029"/>
</dbReference>
<keyword evidence="1" id="KW-0732">Signal</keyword>
<accession>A0A074XXU6</accession>
<gene>
    <name evidence="3" type="ORF">AUEXF2481DRAFT_45143</name>
</gene>
<proteinExistence type="predicted"/>
<dbReference type="STRING" id="1043005.A0A074XXU6"/>
<dbReference type="RefSeq" id="XP_013338869.1">
    <property type="nucleotide sequence ID" value="XM_013483415.1"/>
</dbReference>
<dbReference type="Proteomes" id="UP000030641">
    <property type="component" value="Unassembled WGS sequence"/>
</dbReference>